<dbReference type="OrthoDB" id="9963599at2"/>
<dbReference type="Proteomes" id="UP000220635">
    <property type="component" value="Unassembled WGS sequence"/>
</dbReference>
<evidence type="ECO:0000313" key="2">
    <source>
        <dbReference type="Proteomes" id="UP000220635"/>
    </source>
</evidence>
<name>A0A2A8PPL4_BACCE</name>
<comment type="caution">
    <text evidence="1">The sequence shown here is derived from an EMBL/GenBank/DDBJ whole genome shotgun (WGS) entry which is preliminary data.</text>
</comment>
<gene>
    <name evidence="1" type="ORF">CN425_23005</name>
</gene>
<dbReference type="RefSeq" id="WP_098381222.1">
    <property type="nucleotide sequence ID" value="NZ_NTWE01000044.1"/>
</dbReference>
<accession>A0A2A8PPL4</accession>
<dbReference type="AlphaFoldDB" id="A0A2A8PPL4"/>
<dbReference type="EMBL" id="NTWE01000044">
    <property type="protein sequence ID" value="PEV97258.1"/>
    <property type="molecule type" value="Genomic_DNA"/>
</dbReference>
<sequence>MDRCRKLRQSLILNEKKGELGVIDMSQVVTDFQPLETKETKKLVTRRPKDAQDLRKMIGIRTAGGKNLVDIYKEEK</sequence>
<organism evidence="1 2">
    <name type="scientific">Bacillus cereus</name>
    <dbReference type="NCBI Taxonomy" id="1396"/>
    <lineage>
        <taxon>Bacteria</taxon>
        <taxon>Bacillati</taxon>
        <taxon>Bacillota</taxon>
        <taxon>Bacilli</taxon>
        <taxon>Bacillales</taxon>
        <taxon>Bacillaceae</taxon>
        <taxon>Bacillus</taxon>
        <taxon>Bacillus cereus group</taxon>
    </lineage>
</organism>
<reference evidence="1 2" key="1">
    <citation type="submission" date="2017-09" db="EMBL/GenBank/DDBJ databases">
        <title>Large-scale bioinformatics analysis of Bacillus genomes uncovers conserved roles of natural products in bacterial physiology.</title>
        <authorList>
            <consortium name="Agbiome Team Llc"/>
            <person name="Bleich R.M."/>
            <person name="Grubbs K.J."/>
            <person name="Santa Maria K.C."/>
            <person name="Allen S.E."/>
            <person name="Farag S."/>
            <person name="Shank E.A."/>
            <person name="Bowers A."/>
        </authorList>
    </citation>
    <scope>NUCLEOTIDE SEQUENCE [LARGE SCALE GENOMIC DNA]</scope>
    <source>
        <strain evidence="1 2">AFS010695</strain>
    </source>
</reference>
<protein>
    <submittedName>
        <fullName evidence="1">Uncharacterized protein</fullName>
    </submittedName>
</protein>
<evidence type="ECO:0000313" key="1">
    <source>
        <dbReference type="EMBL" id="PEV97258.1"/>
    </source>
</evidence>
<proteinExistence type="predicted"/>